<keyword evidence="2" id="KW-1185">Reference proteome</keyword>
<proteinExistence type="predicted"/>
<dbReference type="AlphaFoldDB" id="A0A2S2DDJ8"/>
<name>A0A2S2DDJ8_9BURK</name>
<reference evidence="1 2" key="1">
    <citation type="submission" date="2018-05" db="EMBL/GenBank/DDBJ databases">
        <title>Complete genome sequence of Massilia oculi sp. nov. CCUG 43427T (=DSM 26321T), the type strain of M. oculi, and comparison with genome sequences of other Massilia strains.</title>
        <authorList>
            <person name="Zhu B."/>
        </authorList>
    </citation>
    <scope>NUCLEOTIDE SEQUENCE [LARGE SCALE GENOMIC DNA]</scope>
    <source>
        <strain evidence="1 2">CCUG 43427</strain>
    </source>
</reference>
<gene>
    <name evidence="1" type="ORF">DIR46_02405</name>
</gene>
<protein>
    <submittedName>
        <fullName evidence="1">Uncharacterized protein</fullName>
    </submittedName>
</protein>
<evidence type="ECO:0000313" key="1">
    <source>
        <dbReference type="EMBL" id="AWL03417.1"/>
    </source>
</evidence>
<organism evidence="1 2">
    <name type="scientific">Massilia oculi</name>
    <dbReference type="NCBI Taxonomy" id="945844"/>
    <lineage>
        <taxon>Bacteria</taxon>
        <taxon>Pseudomonadati</taxon>
        <taxon>Pseudomonadota</taxon>
        <taxon>Betaproteobacteria</taxon>
        <taxon>Burkholderiales</taxon>
        <taxon>Oxalobacteraceae</taxon>
        <taxon>Telluria group</taxon>
        <taxon>Massilia</taxon>
    </lineage>
</organism>
<accession>A0A2S2DDJ8</accession>
<dbReference type="KEGG" id="mtim:DIR46_02405"/>
<sequence length="70" mass="7246">MEFDIYALTPGGGGHVLTVHQERKDAGPRLVVIAGGEVSAPAEAMMQRMLGEPLEDGKLSGATLPGCSPK</sequence>
<evidence type="ECO:0000313" key="2">
    <source>
        <dbReference type="Proteomes" id="UP000245820"/>
    </source>
</evidence>
<dbReference type="EMBL" id="CP029343">
    <property type="protein sequence ID" value="AWL03417.1"/>
    <property type="molecule type" value="Genomic_DNA"/>
</dbReference>
<dbReference type="RefSeq" id="WP_109343820.1">
    <property type="nucleotide sequence ID" value="NZ_CP029343.1"/>
</dbReference>
<dbReference type="Proteomes" id="UP000245820">
    <property type="component" value="Chromosome"/>
</dbReference>